<keyword evidence="3" id="KW-1185">Reference proteome</keyword>
<gene>
    <name evidence="2" type="ORF">N7G274_002744</name>
</gene>
<evidence type="ECO:0000313" key="3">
    <source>
        <dbReference type="Proteomes" id="UP001590950"/>
    </source>
</evidence>
<organism evidence="2 3">
    <name type="scientific">Stereocaulon virgatum</name>
    <dbReference type="NCBI Taxonomy" id="373712"/>
    <lineage>
        <taxon>Eukaryota</taxon>
        <taxon>Fungi</taxon>
        <taxon>Dikarya</taxon>
        <taxon>Ascomycota</taxon>
        <taxon>Pezizomycotina</taxon>
        <taxon>Lecanoromycetes</taxon>
        <taxon>OSLEUM clade</taxon>
        <taxon>Lecanoromycetidae</taxon>
        <taxon>Lecanorales</taxon>
        <taxon>Lecanorineae</taxon>
        <taxon>Stereocaulaceae</taxon>
        <taxon>Stereocaulon</taxon>
    </lineage>
</organism>
<feature type="region of interest" description="Disordered" evidence="1">
    <location>
        <begin position="22"/>
        <end position="41"/>
    </location>
</feature>
<evidence type="ECO:0000313" key="2">
    <source>
        <dbReference type="EMBL" id="KAL2044969.1"/>
    </source>
</evidence>
<proteinExistence type="predicted"/>
<dbReference type="Proteomes" id="UP001590950">
    <property type="component" value="Unassembled WGS sequence"/>
</dbReference>
<evidence type="ECO:0000256" key="1">
    <source>
        <dbReference type="SAM" id="MobiDB-lite"/>
    </source>
</evidence>
<dbReference type="EMBL" id="JBEFKJ010000008">
    <property type="protein sequence ID" value="KAL2044969.1"/>
    <property type="molecule type" value="Genomic_DNA"/>
</dbReference>
<reference evidence="2 3" key="1">
    <citation type="submission" date="2024-09" db="EMBL/GenBank/DDBJ databases">
        <title>Rethinking Asexuality: The Enigmatic Case of Functional Sexual Genes in Lepraria (Stereocaulaceae).</title>
        <authorList>
            <person name="Doellman M."/>
            <person name="Sun Y."/>
            <person name="Barcenas-Pena A."/>
            <person name="Lumbsch H.T."/>
            <person name="Grewe F."/>
        </authorList>
    </citation>
    <scope>NUCLEOTIDE SEQUENCE [LARGE SCALE GENOMIC DNA]</scope>
    <source>
        <strain evidence="2 3">Mercado 3170</strain>
    </source>
</reference>
<accession>A0ABR4AGR2</accession>
<sequence length="100" mass="11141">MIILKECSNLKAFHVSKDLVPASAASKSAQRDVDPATMNTSNVDNTQLEENLIRSFRYRWKAFLTHALALIRMGYRTQGEQLATIHLGGCSASMSSIKKR</sequence>
<name>A0ABR4AGR2_9LECA</name>
<protein>
    <submittedName>
        <fullName evidence="2">Uncharacterized protein</fullName>
    </submittedName>
</protein>
<comment type="caution">
    <text evidence="2">The sequence shown here is derived from an EMBL/GenBank/DDBJ whole genome shotgun (WGS) entry which is preliminary data.</text>
</comment>